<dbReference type="RefSeq" id="WP_193812556.1">
    <property type="nucleotide sequence ID" value="NZ_CP040442.1"/>
</dbReference>
<gene>
    <name evidence="4" type="ORF">Q73A0000_02680</name>
</gene>
<reference evidence="4 5" key="1">
    <citation type="submission" date="2019-05" db="EMBL/GenBank/DDBJ databases">
        <title>Chryseobacterium sp. isolated from King George Island, maritime Antarctica.</title>
        <authorList>
            <person name="Peng X."/>
        </authorList>
    </citation>
    <scope>NUCLEOTIDE SEQUENCE [LARGE SCALE GENOMIC DNA]</scope>
    <source>
        <strain evidence="4 5">7-3A</strain>
    </source>
</reference>
<dbReference type="PROSITE" id="PS51281">
    <property type="entry name" value="TAP_C"/>
    <property type="match status" value="1"/>
</dbReference>
<feature type="domain" description="TAP-C" evidence="3">
    <location>
        <begin position="1"/>
        <end position="20"/>
    </location>
</feature>
<dbReference type="InterPro" id="IPR050221">
    <property type="entry name" value="26S_Proteasome_ATPase"/>
</dbReference>
<keyword evidence="2 4" id="KW-0067">ATP-binding</keyword>
<dbReference type="InterPro" id="IPR003959">
    <property type="entry name" value="ATPase_AAA_core"/>
</dbReference>
<evidence type="ECO:0000256" key="2">
    <source>
        <dbReference type="ARBA" id="ARBA00022840"/>
    </source>
</evidence>
<dbReference type="GO" id="GO:0051028">
    <property type="term" value="P:mRNA transport"/>
    <property type="evidence" value="ECO:0007669"/>
    <property type="project" value="InterPro"/>
</dbReference>
<dbReference type="Pfam" id="PF00004">
    <property type="entry name" value="AAA"/>
    <property type="match status" value="1"/>
</dbReference>
<keyword evidence="5" id="KW-1185">Reference proteome</keyword>
<proteinExistence type="predicted"/>
<evidence type="ECO:0000259" key="3">
    <source>
        <dbReference type="PROSITE" id="PS51281"/>
    </source>
</evidence>
<keyword evidence="1" id="KW-0547">Nucleotide-binding</keyword>
<dbReference type="PANTHER" id="PTHR23073">
    <property type="entry name" value="26S PROTEASOME REGULATORY SUBUNIT"/>
    <property type="match status" value="1"/>
</dbReference>
<dbReference type="KEGG" id="kfa:Q73A0000_02680"/>
<evidence type="ECO:0000256" key="1">
    <source>
        <dbReference type="ARBA" id="ARBA00022741"/>
    </source>
</evidence>
<dbReference type="InterPro" id="IPR005637">
    <property type="entry name" value="TAP_C_dom"/>
</dbReference>
<evidence type="ECO:0000313" key="5">
    <source>
        <dbReference type="Proteomes" id="UP000594195"/>
    </source>
</evidence>
<dbReference type="SUPFAM" id="SSF52540">
    <property type="entry name" value="P-loop containing nucleoside triphosphate hydrolases"/>
    <property type="match status" value="1"/>
</dbReference>
<accession>A0A7M2Y673</accession>
<dbReference type="GO" id="GO:0005524">
    <property type="term" value="F:ATP binding"/>
    <property type="evidence" value="ECO:0007669"/>
    <property type="project" value="UniProtKB-KW"/>
</dbReference>
<protein>
    <submittedName>
        <fullName evidence="4">ATP-binding protein</fullName>
    </submittedName>
</protein>
<dbReference type="InterPro" id="IPR027417">
    <property type="entry name" value="P-loop_NTPase"/>
</dbReference>
<dbReference type="EMBL" id="CP040442">
    <property type="protein sequence ID" value="QOW09339.1"/>
    <property type="molecule type" value="Genomic_DNA"/>
</dbReference>
<sequence length="451" mass="52614">MKLAELAKELKIPTESFIKFIQDFDLELSECISTNFEVKDDFAKFARENIVFLRKYSEDLNQNKSIEDIAENIDQPKDKVAEIIKKDKPKLFDNGKYKSSVSSFGIDNKLGGNYKFVYNYFGKNTHLAERDFIGYRDLFFFVSQTLEPYLSNISVQDWGIHRPAGIVLYGPPGSGKIFWAKKIAEIIDYEFKEIKKYFLGISFVDDQKITFNDFLIQIMKSEKTLLFLEDFDEIMSERSEDESVKSDDEETKEIILHYISHFEKENILMVGAANSLEKIDRELLAPGRFDVLIPVFPPNMKERSEMLFHHMTEDLSPDALLIKILEDNKAHQLPFWLEISKKMQAFSNTMLIDFTQSLKKRIRNLYLKNNSTTIKITQKMLDASLRDASSKLTGTYLDQIQQFIYDVSLNNYEDFTVRIEALKVEVEHYKIVDEPTKPIGFTHNDEIKQKK</sequence>
<dbReference type="Proteomes" id="UP000594195">
    <property type="component" value="Chromosome"/>
</dbReference>
<dbReference type="GO" id="GO:0016887">
    <property type="term" value="F:ATP hydrolysis activity"/>
    <property type="evidence" value="ECO:0007669"/>
    <property type="project" value="InterPro"/>
</dbReference>
<dbReference type="AlphaFoldDB" id="A0A7M2Y673"/>
<organism evidence="4 5">
    <name type="scientific">Kaistella flava</name>
    <name type="common">ex Peng et al. 2021</name>
    <dbReference type="NCBI Taxonomy" id="2038776"/>
    <lineage>
        <taxon>Bacteria</taxon>
        <taxon>Pseudomonadati</taxon>
        <taxon>Bacteroidota</taxon>
        <taxon>Flavobacteriia</taxon>
        <taxon>Flavobacteriales</taxon>
        <taxon>Weeksellaceae</taxon>
        <taxon>Chryseobacterium group</taxon>
        <taxon>Kaistella</taxon>
    </lineage>
</organism>
<evidence type="ECO:0000313" key="4">
    <source>
        <dbReference type="EMBL" id="QOW09339.1"/>
    </source>
</evidence>
<name>A0A7M2Y673_9FLAO</name>
<dbReference type="Gene3D" id="3.40.50.300">
    <property type="entry name" value="P-loop containing nucleotide triphosphate hydrolases"/>
    <property type="match status" value="1"/>
</dbReference>